<dbReference type="SUPFAM" id="SSF52768">
    <property type="entry name" value="Arginase/deacetylase"/>
    <property type="match status" value="1"/>
</dbReference>
<dbReference type="GO" id="GO:0010468">
    <property type="term" value="P:regulation of gene expression"/>
    <property type="evidence" value="ECO:0007669"/>
    <property type="project" value="UniProtKB-ARBA"/>
</dbReference>
<dbReference type="Proteomes" id="UP000027222">
    <property type="component" value="Unassembled WGS sequence"/>
</dbReference>
<evidence type="ECO:0000313" key="4">
    <source>
        <dbReference type="Proteomes" id="UP000027222"/>
    </source>
</evidence>
<dbReference type="GO" id="GO:0004407">
    <property type="term" value="F:histone deacetylase activity"/>
    <property type="evidence" value="ECO:0007669"/>
    <property type="project" value="TreeGrafter"/>
</dbReference>
<gene>
    <name evidence="3" type="ORF">GALMADRAFT_238934</name>
</gene>
<feature type="compositionally biased region" description="Basic and acidic residues" evidence="1">
    <location>
        <begin position="541"/>
        <end position="550"/>
    </location>
</feature>
<accession>A0A067TL91</accession>
<dbReference type="InterPro" id="IPR053244">
    <property type="entry name" value="HDAC_HD_type_1"/>
</dbReference>
<dbReference type="CDD" id="cd09998">
    <property type="entry name" value="HDAC_Hos3"/>
    <property type="match status" value="1"/>
</dbReference>
<evidence type="ECO:0000313" key="3">
    <source>
        <dbReference type="EMBL" id="KDR83112.1"/>
    </source>
</evidence>
<proteinExistence type="predicted"/>
<feature type="region of interest" description="Disordered" evidence="1">
    <location>
        <begin position="78"/>
        <end position="100"/>
    </location>
</feature>
<keyword evidence="4" id="KW-1185">Reference proteome</keyword>
<sequence>MLASDDKNFENLLENVPQLDSPTLKKSAIFIQNACLQHRYIRSKDLSTIVERPERLRAVCIGLSAAIARLGELFASTQASSDKTPKAEDQRASPGHGPDDLIAEMNKLKIDSDRPSTSRLPVSIIESKATLDMLRHPAVKFIHGDIDGDIYLENLAQWIKESRDKISGGESEIPDGYAQGDLYLCPESINAIQGAVATVCEAVDNVVLSARSLASETPPVHRAFVAIRPPGHHCGEDSPSGFCFLNNVAVGAAHAHLQHGINRVIILDIDLHHGNGTQAIAWQINEETYRQTLESEGGAPTSKTGPQIYYGSIHDILSYPCEDGKVSLVQAASVSLHKSHGQYVENIHLQTYTSEEHFWDVLYKDQYSKLLGKARDFLEDTGGPGDDVLVFISCGMDACEHEYESMSRHNRKVPVSFYHRFARDTCALADKYAGGRVISVLEGGYSDRALTSGAMAHLSGLVDVPPGVKVDESWWAIENLIKLEAATKKRRGGRPSLPAQGSLEPWIERTLAIFGPLDESASQSTSSAPRSSAPIPPSSRTLRDRTKAKDSTPGSSPSANRTKPVSTTSPKSKAKPPAPVLTANLGSGGGGSASTGSSPLTSPGSSGDEAPSPIKKVPRVILKLGKRPDDPS</sequence>
<dbReference type="Gene3D" id="3.40.800.20">
    <property type="entry name" value="Histone deacetylase domain"/>
    <property type="match status" value="1"/>
</dbReference>
<dbReference type="InterPro" id="IPR023801">
    <property type="entry name" value="His_deacetylse_dom"/>
</dbReference>
<dbReference type="InterPro" id="IPR037138">
    <property type="entry name" value="His_deacetylse_dom_sf"/>
</dbReference>
<dbReference type="AlphaFoldDB" id="A0A067TL91"/>
<dbReference type="PRINTS" id="PR01270">
    <property type="entry name" value="HDASUPER"/>
</dbReference>
<protein>
    <recommendedName>
        <fullName evidence="2">Histone deacetylase domain-containing protein</fullName>
    </recommendedName>
</protein>
<evidence type="ECO:0000256" key="1">
    <source>
        <dbReference type="SAM" id="MobiDB-lite"/>
    </source>
</evidence>
<dbReference type="InterPro" id="IPR000286">
    <property type="entry name" value="HDACs"/>
</dbReference>
<evidence type="ECO:0000259" key="2">
    <source>
        <dbReference type="Pfam" id="PF00850"/>
    </source>
</evidence>
<feature type="compositionally biased region" description="Polar residues" evidence="1">
    <location>
        <begin position="552"/>
        <end position="561"/>
    </location>
</feature>
<reference evidence="4" key="1">
    <citation type="journal article" date="2014" name="Proc. Natl. Acad. Sci. U.S.A.">
        <title>Extensive sampling of basidiomycete genomes demonstrates inadequacy of the white-rot/brown-rot paradigm for wood decay fungi.</title>
        <authorList>
            <person name="Riley R."/>
            <person name="Salamov A.A."/>
            <person name="Brown D.W."/>
            <person name="Nagy L.G."/>
            <person name="Floudas D."/>
            <person name="Held B.W."/>
            <person name="Levasseur A."/>
            <person name="Lombard V."/>
            <person name="Morin E."/>
            <person name="Otillar R."/>
            <person name="Lindquist E.A."/>
            <person name="Sun H."/>
            <person name="LaButti K.M."/>
            <person name="Schmutz J."/>
            <person name="Jabbour D."/>
            <person name="Luo H."/>
            <person name="Baker S.E."/>
            <person name="Pisabarro A.G."/>
            <person name="Walton J.D."/>
            <person name="Blanchette R.A."/>
            <person name="Henrissat B."/>
            <person name="Martin F."/>
            <person name="Cullen D."/>
            <person name="Hibbett D.S."/>
            <person name="Grigoriev I.V."/>
        </authorList>
    </citation>
    <scope>NUCLEOTIDE SEQUENCE [LARGE SCALE GENOMIC DNA]</scope>
    <source>
        <strain evidence="4">CBS 339.88</strain>
    </source>
</reference>
<feature type="region of interest" description="Disordered" evidence="1">
    <location>
        <begin position="519"/>
        <end position="632"/>
    </location>
</feature>
<dbReference type="HOGENOM" id="CLU_013370_2_1_1"/>
<feature type="domain" description="Histone deacetylase" evidence="2">
    <location>
        <begin position="151"/>
        <end position="460"/>
    </location>
</feature>
<organism evidence="3 4">
    <name type="scientific">Galerina marginata (strain CBS 339.88)</name>
    <dbReference type="NCBI Taxonomy" id="685588"/>
    <lineage>
        <taxon>Eukaryota</taxon>
        <taxon>Fungi</taxon>
        <taxon>Dikarya</taxon>
        <taxon>Basidiomycota</taxon>
        <taxon>Agaricomycotina</taxon>
        <taxon>Agaricomycetes</taxon>
        <taxon>Agaricomycetidae</taxon>
        <taxon>Agaricales</taxon>
        <taxon>Agaricineae</taxon>
        <taxon>Strophariaceae</taxon>
        <taxon>Galerina</taxon>
    </lineage>
</organism>
<dbReference type="GO" id="GO:0005634">
    <property type="term" value="C:nucleus"/>
    <property type="evidence" value="ECO:0007669"/>
    <property type="project" value="TreeGrafter"/>
</dbReference>
<dbReference type="EMBL" id="KL142369">
    <property type="protein sequence ID" value="KDR83112.1"/>
    <property type="molecule type" value="Genomic_DNA"/>
</dbReference>
<dbReference type="OrthoDB" id="5232919at2759"/>
<dbReference type="PANTHER" id="PTHR47558:SF1">
    <property type="entry name" value="HISTONE DEACETYLASE HOS3"/>
    <property type="match status" value="1"/>
</dbReference>
<feature type="compositionally biased region" description="Low complexity" evidence="1">
    <location>
        <begin position="594"/>
        <end position="607"/>
    </location>
</feature>
<dbReference type="InterPro" id="IPR023696">
    <property type="entry name" value="Ureohydrolase_dom_sf"/>
</dbReference>
<feature type="compositionally biased region" description="Low complexity" evidence="1">
    <location>
        <begin position="520"/>
        <end position="533"/>
    </location>
</feature>
<dbReference type="Pfam" id="PF00850">
    <property type="entry name" value="Hist_deacetyl"/>
    <property type="match status" value="1"/>
</dbReference>
<feature type="compositionally biased region" description="Low complexity" evidence="1">
    <location>
        <begin position="562"/>
        <end position="571"/>
    </location>
</feature>
<name>A0A067TL91_GALM3</name>
<dbReference type="STRING" id="685588.A0A067TL91"/>
<dbReference type="PANTHER" id="PTHR47558">
    <property type="entry name" value="HISTONE DEACETYLASE HOS3"/>
    <property type="match status" value="1"/>
</dbReference>